<evidence type="ECO:0000313" key="9">
    <source>
        <dbReference type="Proteomes" id="UP000027604"/>
    </source>
</evidence>
<proteinExistence type="predicted"/>
<feature type="transmembrane region" description="Helical" evidence="6">
    <location>
        <begin position="371"/>
        <end position="398"/>
    </location>
</feature>
<evidence type="ECO:0000256" key="1">
    <source>
        <dbReference type="ARBA" id="ARBA00004141"/>
    </source>
</evidence>
<dbReference type="PANTHER" id="PTHR43791">
    <property type="entry name" value="PERMEASE-RELATED"/>
    <property type="match status" value="1"/>
</dbReference>
<dbReference type="Pfam" id="PF07690">
    <property type="entry name" value="MFS_1"/>
    <property type="match status" value="1"/>
</dbReference>
<feature type="transmembrane region" description="Helical" evidence="6">
    <location>
        <begin position="319"/>
        <end position="338"/>
    </location>
</feature>
<dbReference type="InterPro" id="IPR011701">
    <property type="entry name" value="MFS"/>
</dbReference>
<accession>W0V646</accession>
<dbReference type="AlphaFoldDB" id="W0V646"/>
<feature type="transmembrane region" description="Helical" evidence="6">
    <location>
        <begin position="63"/>
        <end position="83"/>
    </location>
</feature>
<evidence type="ECO:0000256" key="2">
    <source>
        <dbReference type="ARBA" id="ARBA00022448"/>
    </source>
</evidence>
<dbReference type="STRING" id="1349767.GJA_2429"/>
<organism evidence="8 9">
    <name type="scientific">Janthinobacterium agaricidamnosum NBRC 102515 = DSM 9628</name>
    <dbReference type="NCBI Taxonomy" id="1349767"/>
    <lineage>
        <taxon>Bacteria</taxon>
        <taxon>Pseudomonadati</taxon>
        <taxon>Pseudomonadota</taxon>
        <taxon>Betaproteobacteria</taxon>
        <taxon>Burkholderiales</taxon>
        <taxon>Oxalobacteraceae</taxon>
        <taxon>Janthinobacterium</taxon>
    </lineage>
</organism>
<keyword evidence="3 6" id="KW-0812">Transmembrane</keyword>
<dbReference type="FunFam" id="1.20.1250.20:FF:000018">
    <property type="entry name" value="MFS transporter permease"/>
    <property type="match status" value="1"/>
</dbReference>
<dbReference type="EMBL" id="HG322949">
    <property type="protein sequence ID" value="CDG83060.1"/>
    <property type="molecule type" value="Genomic_DNA"/>
</dbReference>
<dbReference type="InterPro" id="IPR036259">
    <property type="entry name" value="MFS_trans_sf"/>
</dbReference>
<dbReference type="GO" id="GO:0005886">
    <property type="term" value="C:plasma membrane"/>
    <property type="evidence" value="ECO:0007669"/>
    <property type="project" value="TreeGrafter"/>
</dbReference>
<feature type="transmembrane region" description="Helical" evidence="6">
    <location>
        <begin position="253"/>
        <end position="274"/>
    </location>
</feature>
<dbReference type="KEGG" id="jag:GJA_2429"/>
<dbReference type="PROSITE" id="PS50850">
    <property type="entry name" value="MFS"/>
    <property type="match status" value="1"/>
</dbReference>
<feature type="transmembrane region" description="Helical" evidence="6">
    <location>
        <begin position="120"/>
        <end position="141"/>
    </location>
</feature>
<name>W0V646_9BURK</name>
<dbReference type="PATRIC" id="fig|1349767.4.peg.4173"/>
<reference evidence="8 9" key="1">
    <citation type="journal article" date="2015" name="Genome Announc.">
        <title>Genome Sequence of Mushroom Soft-Rot Pathogen Janthinobacterium agaricidamnosum.</title>
        <authorList>
            <person name="Graupner K."/>
            <person name="Lackner G."/>
            <person name="Hertweck C."/>
        </authorList>
    </citation>
    <scope>NUCLEOTIDE SEQUENCE [LARGE SCALE GENOMIC DNA]</scope>
    <source>
        <strain evidence="9">NBRC 102515 / DSM 9628</strain>
    </source>
</reference>
<dbReference type="InterPro" id="IPR020846">
    <property type="entry name" value="MFS_dom"/>
</dbReference>
<feature type="transmembrane region" description="Helical" evidence="6">
    <location>
        <begin position="286"/>
        <end position="307"/>
    </location>
</feature>
<evidence type="ECO:0000256" key="3">
    <source>
        <dbReference type="ARBA" id="ARBA00022692"/>
    </source>
</evidence>
<sequence>MTATGSAAVPGHASAIDEDRLYSKVSWRLMPFLCLGFVGSYLDRVNVGFAKLLMLSDLQWSETVYGLGAGIFFLGYVLLEVPSNLILHKIGARRWLARIMITWAIISGATAFVTTPMQFYIARFLLGVAEAGFLPGVLLYLTYWYPANRRSLATAMFVCAIPLSGIVGGPLSGWILKNFHAVGGLAAWQWVFLLEAIPSLVIGAAMLVYLNDGIRKAGWLSEAEKQLLERNIEKDTATKHSHSLRAAFSDRRVWLLSLTYFTTGLGNYALLFWLPSLIQATGVKDVLNIGLLSAIPYIAGVAVMFWWSNHSDQRQERRWHAMAGITLGAFGLALSTFFGDNTALAVFALTLASIGIMSFIPVFWGMPTALLGGVAAAAGIGVIASVGNMAGFFSPYLIGWFKDATHSTNSALLIVSALMMAGGVVMVTAFPARQESK</sequence>
<feature type="transmembrane region" description="Helical" evidence="6">
    <location>
        <begin position="187"/>
        <end position="210"/>
    </location>
</feature>
<dbReference type="RefSeq" id="WP_038492165.1">
    <property type="nucleotide sequence ID" value="NZ_BCTH01000032.1"/>
</dbReference>
<keyword evidence="4 6" id="KW-1133">Transmembrane helix</keyword>
<feature type="transmembrane region" description="Helical" evidence="6">
    <location>
        <begin position="95"/>
        <end position="114"/>
    </location>
</feature>
<dbReference type="eggNOG" id="COG2271">
    <property type="taxonomic scope" value="Bacteria"/>
</dbReference>
<feature type="transmembrane region" description="Helical" evidence="6">
    <location>
        <begin position="344"/>
        <end position="364"/>
    </location>
</feature>
<evidence type="ECO:0000256" key="6">
    <source>
        <dbReference type="SAM" id="Phobius"/>
    </source>
</evidence>
<gene>
    <name evidence="8" type="ORF">GJA_2429</name>
</gene>
<evidence type="ECO:0000313" key="8">
    <source>
        <dbReference type="EMBL" id="CDG83060.1"/>
    </source>
</evidence>
<keyword evidence="2" id="KW-0813">Transport</keyword>
<keyword evidence="9" id="KW-1185">Reference proteome</keyword>
<dbReference type="PANTHER" id="PTHR43791:SF36">
    <property type="entry name" value="TRANSPORTER, PUTATIVE (AFU_ORTHOLOGUE AFUA_6G08340)-RELATED"/>
    <property type="match status" value="1"/>
</dbReference>
<protein>
    <submittedName>
        <fullName evidence="8">Major Facilitator Superfamily protein</fullName>
    </submittedName>
</protein>
<feature type="domain" description="Major facilitator superfamily (MFS) profile" evidence="7">
    <location>
        <begin position="29"/>
        <end position="434"/>
    </location>
</feature>
<dbReference type="CDD" id="cd17319">
    <property type="entry name" value="MFS_ExuT_GudP_like"/>
    <property type="match status" value="1"/>
</dbReference>
<comment type="subcellular location">
    <subcellularLocation>
        <location evidence="1">Membrane</location>
        <topology evidence="1">Multi-pass membrane protein</topology>
    </subcellularLocation>
</comment>
<feature type="transmembrane region" description="Helical" evidence="6">
    <location>
        <begin position="153"/>
        <end position="175"/>
    </location>
</feature>
<dbReference type="GO" id="GO:0022857">
    <property type="term" value="F:transmembrane transporter activity"/>
    <property type="evidence" value="ECO:0007669"/>
    <property type="project" value="InterPro"/>
</dbReference>
<dbReference type="HOGENOM" id="CLU_001265_0_0_4"/>
<dbReference type="OrthoDB" id="5441967at2"/>
<evidence type="ECO:0000256" key="4">
    <source>
        <dbReference type="ARBA" id="ARBA00022989"/>
    </source>
</evidence>
<feature type="transmembrane region" description="Helical" evidence="6">
    <location>
        <begin position="410"/>
        <end position="432"/>
    </location>
</feature>
<dbReference type="Proteomes" id="UP000027604">
    <property type="component" value="Chromosome I"/>
</dbReference>
<evidence type="ECO:0000256" key="5">
    <source>
        <dbReference type="ARBA" id="ARBA00023136"/>
    </source>
</evidence>
<feature type="transmembrane region" description="Helical" evidence="6">
    <location>
        <begin position="25"/>
        <end position="43"/>
    </location>
</feature>
<dbReference type="SUPFAM" id="SSF103473">
    <property type="entry name" value="MFS general substrate transporter"/>
    <property type="match status" value="1"/>
</dbReference>
<dbReference type="Gene3D" id="1.20.1250.20">
    <property type="entry name" value="MFS general substrate transporter like domains"/>
    <property type="match status" value="2"/>
</dbReference>
<evidence type="ECO:0000259" key="7">
    <source>
        <dbReference type="PROSITE" id="PS50850"/>
    </source>
</evidence>
<keyword evidence="5 6" id="KW-0472">Membrane</keyword>